<evidence type="ECO:0000256" key="1">
    <source>
        <dbReference type="SAM" id="MobiDB-lite"/>
    </source>
</evidence>
<evidence type="ECO:0000313" key="3">
    <source>
        <dbReference type="Proteomes" id="UP000050794"/>
    </source>
</evidence>
<reference evidence="2 3" key="2">
    <citation type="submission" date="2018-11" db="EMBL/GenBank/DDBJ databases">
        <authorList>
            <consortium name="Pathogen Informatics"/>
        </authorList>
    </citation>
    <scope>NUCLEOTIDE SEQUENCE [LARGE SCALE GENOMIC DNA]</scope>
</reference>
<reference evidence="4" key="1">
    <citation type="submission" date="2016-06" db="UniProtKB">
        <authorList>
            <consortium name="WormBaseParasite"/>
        </authorList>
    </citation>
    <scope>IDENTIFICATION</scope>
</reference>
<proteinExistence type="predicted"/>
<evidence type="ECO:0000313" key="2">
    <source>
        <dbReference type="EMBL" id="VDM51191.1"/>
    </source>
</evidence>
<sequence length="251" mass="28230">MLYNIMLRSFPKCRGPLTVNVEHTDSRSLILCMRSPGRRIALIDSEIISLKGRLEEANGWMSFFEKKYGDVCEQKDEHISWTGQESAEVISERDESVNREQLGQLTIETMDETELSGSSSDSDDADLLKLENNLFDERPPLRDTSTRFALESEERKHMHEGGIRLLGEMGNLEQRNGSEIRLKWSSSKRRGEKATAVGKNGLYLSSNAVFLEQVGKTGKEEKCLTSSVEEEDEGLSLVDSVEGDISDFDGQ</sequence>
<evidence type="ECO:0000313" key="4">
    <source>
        <dbReference type="WBParaSite" id="TCNE_0001987401-mRNA-1"/>
    </source>
</evidence>
<name>A0A183VGK0_TOXCA</name>
<dbReference type="Proteomes" id="UP000050794">
    <property type="component" value="Unassembled WGS sequence"/>
</dbReference>
<gene>
    <name evidence="2" type="ORF">TCNE_LOCUS19870</name>
</gene>
<keyword evidence="3" id="KW-1185">Reference proteome</keyword>
<feature type="region of interest" description="Disordered" evidence="1">
    <location>
        <begin position="220"/>
        <end position="251"/>
    </location>
</feature>
<dbReference type="AlphaFoldDB" id="A0A183VGK0"/>
<accession>A0A183VGK0</accession>
<organism evidence="3 4">
    <name type="scientific">Toxocara canis</name>
    <name type="common">Canine roundworm</name>
    <dbReference type="NCBI Taxonomy" id="6265"/>
    <lineage>
        <taxon>Eukaryota</taxon>
        <taxon>Metazoa</taxon>
        <taxon>Ecdysozoa</taxon>
        <taxon>Nematoda</taxon>
        <taxon>Chromadorea</taxon>
        <taxon>Rhabditida</taxon>
        <taxon>Spirurina</taxon>
        <taxon>Ascaridomorpha</taxon>
        <taxon>Ascaridoidea</taxon>
        <taxon>Toxocaridae</taxon>
        <taxon>Toxocara</taxon>
    </lineage>
</organism>
<dbReference type="EMBL" id="UYWY01027647">
    <property type="protein sequence ID" value="VDM51191.1"/>
    <property type="molecule type" value="Genomic_DNA"/>
</dbReference>
<feature type="compositionally biased region" description="Acidic residues" evidence="1">
    <location>
        <begin position="241"/>
        <end position="251"/>
    </location>
</feature>
<protein>
    <submittedName>
        <fullName evidence="4">PH domain-containing protein</fullName>
    </submittedName>
</protein>
<dbReference type="WBParaSite" id="TCNE_0001987401-mRNA-1">
    <property type="protein sequence ID" value="TCNE_0001987401-mRNA-1"/>
    <property type="gene ID" value="TCNE_0001987401"/>
</dbReference>